<feature type="transmembrane region" description="Helical" evidence="6">
    <location>
        <begin position="220"/>
        <end position="238"/>
    </location>
</feature>
<feature type="transmembrane region" description="Helical" evidence="6">
    <location>
        <begin position="188"/>
        <end position="208"/>
    </location>
</feature>
<dbReference type="GO" id="GO:0030026">
    <property type="term" value="P:intracellular manganese ion homeostasis"/>
    <property type="evidence" value="ECO:0007669"/>
    <property type="project" value="InterPro"/>
</dbReference>
<dbReference type="PANTHER" id="PTHR31851">
    <property type="entry name" value="FE(2+)/MN(2+) TRANSPORTER PCL1"/>
    <property type="match status" value="1"/>
</dbReference>
<comment type="subcellular location">
    <subcellularLocation>
        <location evidence="1">Endomembrane system</location>
        <topology evidence="1">Multi-pass membrane protein</topology>
    </subcellularLocation>
</comment>
<dbReference type="EMBL" id="CAKOGP040002080">
    <property type="protein sequence ID" value="CAJ1961113.1"/>
    <property type="molecule type" value="Genomic_DNA"/>
</dbReference>
<dbReference type="AlphaFoldDB" id="A0AAD2G378"/>
<dbReference type="GO" id="GO:0012505">
    <property type="term" value="C:endomembrane system"/>
    <property type="evidence" value="ECO:0007669"/>
    <property type="project" value="UniProtKB-SubCell"/>
</dbReference>
<keyword evidence="4 6" id="KW-1133">Transmembrane helix</keyword>
<evidence type="ECO:0008006" key="9">
    <source>
        <dbReference type="Google" id="ProtNLM"/>
    </source>
</evidence>
<feature type="transmembrane region" description="Helical" evidence="6">
    <location>
        <begin position="250"/>
        <end position="272"/>
    </location>
</feature>
<sequence length="283" mass="30874">MANEESALLPSARDAFVDANAEASRAFHDGKRTSSQNKEETWHQTEGGFLKPIIFGGLDGILTSFAIVAGAAGGGLSPEVVMVLGFSNIFADALSMGVGEFLSSKATNEWILSERKREEWEMENYPEGEIQEMIDIYKEKGMEHEDAKLVIETMAKYKDFFVDLMMAQELELQVPDEDHVEESMREGVVMFLSFASFGAMPLLGYVIIPASFPQLGNDTLFAAACIVTGLVLFFLGSVKSKFANMNWFTSGLETLLLGGCCATVAFTIGHYINGLVGDADVDL</sequence>
<keyword evidence="3 6" id="KW-0812">Transmembrane</keyword>
<comment type="similarity">
    <text evidence="2">Belongs to the CCC1 family.</text>
</comment>
<reference evidence="7" key="1">
    <citation type="submission" date="2023-08" db="EMBL/GenBank/DDBJ databases">
        <authorList>
            <person name="Audoor S."/>
            <person name="Bilcke G."/>
        </authorList>
    </citation>
    <scope>NUCLEOTIDE SEQUENCE</scope>
</reference>
<organism evidence="7 8">
    <name type="scientific">Cylindrotheca closterium</name>
    <dbReference type="NCBI Taxonomy" id="2856"/>
    <lineage>
        <taxon>Eukaryota</taxon>
        <taxon>Sar</taxon>
        <taxon>Stramenopiles</taxon>
        <taxon>Ochrophyta</taxon>
        <taxon>Bacillariophyta</taxon>
        <taxon>Bacillariophyceae</taxon>
        <taxon>Bacillariophycidae</taxon>
        <taxon>Bacillariales</taxon>
        <taxon>Bacillariaceae</taxon>
        <taxon>Cylindrotheca</taxon>
    </lineage>
</organism>
<protein>
    <recommendedName>
        <fullName evidence="9">Vacuolar iron transporter 1.1</fullName>
    </recommendedName>
</protein>
<evidence type="ECO:0000256" key="6">
    <source>
        <dbReference type="SAM" id="Phobius"/>
    </source>
</evidence>
<evidence type="ECO:0000256" key="4">
    <source>
        <dbReference type="ARBA" id="ARBA00022989"/>
    </source>
</evidence>
<keyword evidence="8" id="KW-1185">Reference proteome</keyword>
<evidence type="ECO:0000313" key="7">
    <source>
        <dbReference type="EMBL" id="CAJ1961113.1"/>
    </source>
</evidence>
<evidence type="ECO:0000256" key="1">
    <source>
        <dbReference type="ARBA" id="ARBA00004127"/>
    </source>
</evidence>
<accession>A0AAD2G378</accession>
<proteinExistence type="inferred from homology"/>
<dbReference type="InterPro" id="IPR008217">
    <property type="entry name" value="Ccc1_fam"/>
</dbReference>
<dbReference type="Pfam" id="PF01988">
    <property type="entry name" value="VIT1"/>
    <property type="match status" value="1"/>
</dbReference>
<gene>
    <name evidence="7" type="ORF">CYCCA115_LOCUS19046</name>
</gene>
<evidence type="ECO:0000256" key="5">
    <source>
        <dbReference type="ARBA" id="ARBA00023136"/>
    </source>
</evidence>
<keyword evidence="5 6" id="KW-0472">Membrane</keyword>
<evidence type="ECO:0000313" key="8">
    <source>
        <dbReference type="Proteomes" id="UP001295423"/>
    </source>
</evidence>
<dbReference type="CDD" id="cd02434">
    <property type="entry name" value="Nodulin-21_like_3"/>
    <property type="match status" value="1"/>
</dbReference>
<dbReference type="Proteomes" id="UP001295423">
    <property type="component" value="Unassembled WGS sequence"/>
</dbReference>
<name>A0AAD2G378_9STRA</name>
<dbReference type="GO" id="GO:0005384">
    <property type="term" value="F:manganese ion transmembrane transporter activity"/>
    <property type="evidence" value="ECO:0007669"/>
    <property type="project" value="InterPro"/>
</dbReference>
<evidence type="ECO:0000256" key="3">
    <source>
        <dbReference type="ARBA" id="ARBA00022692"/>
    </source>
</evidence>
<evidence type="ECO:0000256" key="2">
    <source>
        <dbReference type="ARBA" id="ARBA00007049"/>
    </source>
</evidence>
<comment type="caution">
    <text evidence="7">The sequence shown here is derived from an EMBL/GenBank/DDBJ whole genome shotgun (WGS) entry which is preliminary data.</text>
</comment>